<keyword evidence="4" id="KW-1133">Transmembrane helix</keyword>
<evidence type="ECO:0000256" key="2">
    <source>
        <dbReference type="ARBA" id="ARBA00022692"/>
    </source>
</evidence>
<dbReference type="EMBL" id="JAQIZT010000019">
    <property type="protein sequence ID" value="KAJ6952957.1"/>
    <property type="molecule type" value="Genomic_DNA"/>
</dbReference>
<keyword evidence="5" id="KW-0472">Membrane</keyword>
<organism evidence="6 7">
    <name type="scientific">Populus alba x Populus x berolinensis</name>
    <dbReference type="NCBI Taxonomy" id="444605"/>
    <lineage>
        <taxon>Eukaryota</taxon>
        <taxon>Viridiplantae</taxon>
        <taxon>Streptophyta</taxon>
        <taxon>Embryophyta</taxon>
        <taxon>Tracheophyta</taxon>
        <taxon>Spermatophyta</taxon>
        <taxon>Magnoliopsida</taxon>
        <taxon>eudicotyledons</taxon>
        <taxon>Gunneridae</taxon>
        <taxon>Pentapetalae</taxon>
        <taxon>rosids</taxon>
        <taxon>fabids</taxon>
        <taxon>Malpighiales</taxon>
        <taxon>Salicaceae</taxon>
        <taxon>Saliceae</taxon>
        <taxon>Populus</taxon>
    </lineage>
</organism>
<keyword evidence="2" id="KW-0812">Transmembrane</keyword>
<dbReference type="InterPro" id="IPR044235">
    <property type="entry name" value="RNFT1/2"/>
</dbReference>
<gene>
    <name evidence="6" type="ORF">NC653_041942</name>
</gene>
<comment type="caution">
    <text evidence="6">The sequence shown here is derived from an EMBL/GenBank/DDBJ whole genome shotgun (WGS) entry which is preliminary data.</text>
</comment>
<dbReference type="Proteomes" id="UP001164929">
    <property type="component" value="Chromosome 19"/>
</dbReference>
<evidence type="ECO:0000256" key="4">
    <source>
        <dbReference type="ARBA" id="ARBA00022989"/>
    </source>
</evidence>
<dbReference type="PANTHER" id="PTHR15860:SF0">
    <property type="entry name" value="LP20373P"/>
    <property type="match status" value="1"/>
</dbReference>
<evidence type="ECO:0000256" key="3">
    <source>
        <dbReference type="ARBA" id="ARBA00022786"/>
    </source>
</evidence>
<protein>
    <submittedName>
        <fullName evidence="6">Uncharacterized protein</fullName>
    </submittedName>
</protein>
<dbReference type="GO" id="GO:0016020">
    <property type="term" value="C:membrane"/>
    <property type="evidence" value="ECO:0007669"/>
    <property type="project" value="UniProtKB-SubCell"/>
</dbReference>
<keyword evidence="3" id="KW-0833">Ubl conjugation pathway</keyword>
<reference evidence="6" key="1">
    <citation type="journal article" date="2023" name="Mol. Ecol. Resour.">
        <title>Chromosome-level genome assembly of a triploid poplar Populus alba 'Berolinensis'.</title>
        <authorList>
            <person name="Chen S."/>
            <person name="Yu Y."/>
            <person name="Wang X."/>
            <person name="Wang S."/>
            <person name="Zhang T."/>
            <person name="Zhou Y."/>
            <person name="He R."/>
            <person name="Meng N."/>
            <person name="Wang Y."/>
            <person name="Liu W."/>
            <person name="Liu Z."/>
            <person name="Liu J."/>
            <person name="Guo Q."/>
            <person name="Huang H."/>
            <person name="Sederoff R.R."/>
            <person name="Wang G."/>
            <person name="Qu G."/>
            <person name="Chen S."/>
        </authorList>
    </citation>
    <scope>NUCLEOTIDE SEQUENCE</scope>
    <source>
        <strain evidence="6">SC-2020</strain>
    </source>
</reference>
<accession>A0AAD6L9R7</accession>
<dbReference type="GO" id="GO:1904294">
    <property type="term" value="P:positive regulation of ERAD pathway"/>
    <property type="evidence" value="ECO:0007669"/>
    <property type="project" value="InterPro"/>
</dbReference>
<dbReference type="GO" id="GO:0061630">
    <property type="term" value="F:ubiquitin protein ligase activity"/>
    <property type="evidence" value="ECO:0007669"/>
    <property type="project" value="InterPro"/>
</dbReference>
<sequence>MESNVNSISTVSDGSSGIDIDSSLPSSSSSSFSYQRYDIQNLARWIEHVHPFSLLLLLVFVCQHLQGGESVLIGITVMLKLYWACSNANCGGVFADIVSCLVANTCLASFLFKERIWKLFFITNHRVIFNRQADNSSMEAITVSNAPRNIAAEVLLVLDKIGAAPTYLDIELE</sequence>
<dbReference type="PANTHER" id="PTHR15860">
    <property type="entry name" value="UNCHARACTERIZED RING FINGER-CONTAINING PROTEIN"/>
    <property type="match status" value="1"/>
</dbReference>
<evidence type="ECO:0000313" key="7">
    <source>
        <dbReference type="Proteomes" id="UP001164929"/>
    </source>
</evidence>
<keyword evidence="7" id="KW-1185">Reference proteome</keyword>
<name>A0AAD6L9R7_9ROSI</name>
<evidence type="ECO:0000256" key="1">
    <source>
        <dbReference type="ARBA" id="ARBA00004141"/>
    </source>
</evidence>
<proteinExistence type="predicted"/>
<comment type="subcellular location">
    <subcellularLocation>
        <location evidence="1">Membrane</location>
        <topology evidence="1">Multi-pass membrane protein</topology>
    </subcellularLocation>
</comment>
<evidence type="ECO:0000256" key="5">
    <source>
        <dbReference type="ARBA" id="ARBA00023136"/>
    </source>
</evidence>
<dbReference type="AlphaFoldDB" id="A0AAD6L9R7"/>
<evidence type="ECO:0000313" key="6">
    <source>
        <dbReference type="EMBL" id="KAJ6952957.1"/>
    </source>
</evidence>